<dbReference type="Gene3D" id="1.20.1250.20">
    <property type="entry name" value="MFS general substrate transporter like domains"/>
    <property type="match status" value="1"/>
</dbReference>
<dbReference type="PROSITE" id="PS50850">
    <property type="entry name" value="MFS"/>
    <property type="match status" value="1"/>
</dbReference>
<feature type="transmembrane region" description="Helical" evidence="6">
    <location>
        <begin position="359"/>
        <end position="381"/>
    </location>
</feature>
<comment type="subcellular location">
    <subcellularLocation>
        <location evidence="1">Cell membrane</location>
        <topology evidence="1">Multi-pass membrane protein</topology>
    </subcellularLocation>
</comment>
<evidence type="ECO:0000256" key="5">
    <source>
        <dbReference type="ARBA" id="ARBA00023136"/>
    </source>
</evidence>
<dbReference type="AlphaFoldDB" id="A0A3T0HWQ2"/>
<dbReference type="SUPFAM" id="SSF103473">
    <property type="entry name" value="MFS general substrate transporter"/>
    <property type="match status" value="1"/>
</dbReference>
<dbReference type="InterPro" id="IPR036259">
    <property type="entry name" value="MFS_trans_sf"/>
</dbReference>
<evidence type="ECO:0000256" key="3">
    <source>
        <dbReference type="ARBA" id="ARBA00022692"/>
    </source>
</evidence>
<dbReference type="InterPro" id="IPR052714">
    <property type="entry name" value="MFS_Exporter"/>
</dbReference>
<organism evidence="8 9">
    <name type="scientific">Neobacillus mesonae</name>
    <dbReference type="NCBI Taxonomy" id="1193713"/>
    <lineage>
        <taxon>Bacteria</taxon>
        <taxon>Bacillati</taxon>
        <taxon>Bacillota</taxon>
        <taxon>Bacilli</taxon>
        <taxon>Bacillales</taxon>
        <taxon>Bacillaceae</taxon>
        <taxon>Neobacillus</taxon>
    </lineage>
</organism>
<feature type="transmembrane region" description="Helical" evidence="6">
    <location>
        <begin position="75"/>
        <end position="92"/>
    </location>
</feature>
<keyword evidence="4 6" id="KW-1133">Transmembrane helix</keyword>
<keyword evidence="5 6" id="KW-0472">Membrane</keyword>
<evidence type="ECO:0000259" key="7">
    <source>
        <dbReference type="PROSITE" id="PS50850"/>
    </source>
</evidence>
<accession>A0A3T0HWQ2</accession>
<proteinExistence type="predicted"/>
<keyword evidence="9" id="KW-1185">Reference proteome</keyword>
<keyword evidence="3 6" id="KW-0812">Transmembrane</keyword>
<keyword evidence="2" id="KW-0813">Transport</keyword>
<dbReference type="Pfam" id="PF07690">
    <property type="entry name" value="MFS_1"/>
    <property type="match status" value="1"/>
</dbReference>
<evidence type="ECO:0000256" key="6">
    <source>
        <dbReference type="SAM" id="Phobius"/>
    </source>
</evidence>
<dbReference type="GO" id="GO:0005886">
    <property type="term" value="C:plasma membrane"/>
    <property type="evidence" value="ECO:0007669"/>
    <property type="project" value="UniProtKB-SubCell"/>
</dbReference>
<feature type="transmembrane region" description="Helical" evidence="6">
    <location>
        <begin position="211"/>
        <end position="232"/>
    </location>
</feature>
<protein>
    <submittedName>
        <fullName evidence="8">MFS transporter</fullName>
    </submittedName>
</protein>
<evidence type="ECO:0000256" key="2">
    <source>
        <dbReference type="ARBA" id="ARBA00022448"/>
    </source>
</evidence>
<feature type="domain" description="Major facilitator superfamily (MFS) profile" evidence="7">
    <location>
        <begin position="9"/>
        <end position="387"/>
    </location>
</feature>
<evidence type="ECO:0000256" key="1">
    <source>
        <dbReference type="ARBA" id="ARBA00004651"/>
    </source>
</evidence>
<sequence>MKPRLWSKPFFLIILITFLFFLSLHMLNASFPVYITQLTHKPALGGTMTTAFMLASIFTRPLVSIFLPRIKIKKTICITLLFIIVSIALSYGNSSYSFIILLRIFEGIGFGIITTLLATLATTTVPTSRLGEGVGYFGMATSLGASFAPFAGLAVLHAFNFNMVLTLSLIIILIIATCSFYVKNLEINRTGEKPSKNNNSSIVYYIFDKKALFPSILVFLLCVTFTGVFNFIDGLGDETGLGASISIYFLVFMIMMIFIRPVSGRLYDKVGHKRLIIPAGLSGMIGLLLLSIINSLWLLILAAVFFGTAYGTLQPTLQSWAVSQVSSNKKGTANAMILTGMDLGMAVGAPVLGFTAGKIGYQAMFGLSSIFILILVVLFLVNSNQAKKAASGIGKENSGFSSGG</sequence>
<dbReference type="Proteomes" id="UP000282892">
    <property type="component" value="Chromosome"/>
</dbReference>
<dbReference type="RefSeq" id="WP_066396394.1">
    <property type="nucleotide sequence ID" value="NZ_CP022572.1"/>
</dbReference>
<evidence type="ECO:0000256" key="4">
    <source>
        <dbReference type="ARBA" id="ARBA00022989"/>
    </source>
</evidence>
<feature type="transmembrane region" description="Helical" evidence="6">
    <location>
        <begin position="98"/>
        <end position="121"/>
    </location>
</feature>
<dbReference type="InterPro" id="IPR020846">
    <property type="entry name" value="MFS_dom"/>
</dbReference>
<dbReference type="PANTHER" id="PTHR23531:SF2">
    <property type="entry name" value="PERMEASE"/>
    <property type="match status" value="1"/>
</dbReference>
<name>A0A3T0HWQ2_9BACI</name>
<feature type="transmembrane region" description="Helical" evidence="6">
    <location>
        <begin position="45"/>
        <end position="63"/>
    </location>
</feature>
<evidence type="ECO:0000313" key="9">
    <source>
        <dbReference type="Proteomes" id="UP000282892"/>
    </source>
</evidence>
<gene>
    <name evidence="8" type="ORF">CHR53_09985</name>
</gene>
<dbReference type="EMBL" id="CP022572">
    <property type="protein sequence ID" value="AZU61574.1"/>
    <property type="molecule type" value="Genomic_DNA"/>
</dbReference>
<reference evidence="8 9" key="1">
    <citation type="submission" date="2017-07" db="EMBL/GenBank/DDBJ databases">
        <title>The complete genome sequence of Bacillus mesonae strain H20-5, an efficient strain improving plant abiotic stress resistance.</title>
        <authorList>
            <person name="Kim S.Y."/>
            <person name="Song H."/>
            <person name="Sang M.K."/>
            <person name="Weon H.-Y."/>
            <person name="Song J."/>
        </authorList>
    </citation>
    <scope>NUCLEOTIDE SEQUENCE [LARGE SCALE GENOMIC DNA]</scope>
    <source>
        <strain evidence="8 9">H20-5</strain>
    </source>
</reference>
<dbReference type="InterPro" id="IPR011701">
    <property type="entry name" value="MFS"/>
</dbReference>
<evidence type="ECO:0000313" key="8">
    <source>
        <dbReference type="EMBL" id="AZU61574.1"/>
    </source>
</evidence>
<feature type="transmembrane region" description="Helical" evidence="6">
    <location>
        <begin position="133"/>
        <end position="155"/>
    </location>
</feature>
<dbReference type="CDD" id="cd17489">
    <property type="entry name" value="MFS_YfcJ_like"/>
    <property type="match status" value="1"/>
</dbReference>
<dbReference type="GO" id="GO:0022857">
    <property type="term" value="F:transmembrane transporter activity"/>
    <property type="evidence" value="ECO:0007669"/>
    <property type="project" value="InterPro"/>
</dbReference>
<feature type="transmembrane region" description="Helical" evidence="6">
    <location>
        <begin position="161"/>
        <end position="182"/>
    </location>
</feature>
<dbReference type="OrthoDB" id="9814001at2"/>
<feature type="transmembrane region" description="Helical" evidence="6">
    <location>
        <begin position="244"/>
        <end position="263"/>
    </location>
</feature>
<dbReference type="KEGG" id="nmk:CHR53_09985"/>
<dbReference type="PANTHER" id="PTHR23531">
    <property type="entry name" value="QUINOLENE RESISTANCE PROTEIN NORA"/>
    <property type="match status" value="1"/>
</dbReference>